<dbReference type="EMBL" id="CP001779">
    <property type="protein sequence ID" value="ACZ00556.1"/>
    <property type="molecule type" value="Genomic_DNA"/>
</dbReference>
<reference evidence="1 2" key="1">
    <citation type="journal article" date="2009" name="Stand. Genomic Sci.">
        <title>Complete genome sequence of Streptobacillus moniliformis type strain (9901T).</title>
        <authorList>
            <person name="Nolan M."/>
            <person name="Gronow S."/>
            <person name="Lapidus A."/>
            <person name="Ivanova N."/>
            <person name="Copeland A."/>
            <person name="Lucas S."/>
            <person name="Del Rio T.G."/>
            <person name="Chen F."/>
            <person name="Tice H."/>
            <person name="Pitluck S."/>
            <person name="Cheng J.F."/>
            <person name="Sims D."/>
            <person name="Meincke L."/>
            <person name="Bruce D."/>
            <person name="Goodwin L."/>
            <person name="Brettin T."/>
            <person name="Han C."/>
            <person name="Detter J.C."/>
            <person name="Ovchinikova G."/>
            <person name="Pati A."/>
            <person name="Mavromatis K."/>
            <person name="Mikhailova N."/>
            <person name="Chen A."/>
            <person name="Palaniappan K."/>
            <person name="Land M."/>
            <person name="Hauser L."/>
            <person name="Chang Y.J."/>
            <person name="Jeffries C.D."/>
            <person name="Rohde M."/>
            <person name="Sproer C."/>
            <person name="Goker M."/>
            <person name="Bristow J."/>
            <person name="Eisen J.A."/>
            <person name="Markowitz V."/>
            <person name="Hugenholtz P."/>
            <person name="Kyrpides N.C."/>
            <person name="Klenk H.P."/>
            <person name="Chain P."/>
        </authorList>
    </citation>
    <scope>NUCLEOTIDE SEQUENCE [LARGE SCALE GENOMIC DNA]</scope>
    <source>
        <strain evidence="2">ATCC 14647 / DSM 12112 / NCTC 10651 / 9901</strain>
    </source>
</reference>
<accession>D1AW80</accession>
<name>D1AW80_STRM9</name>
<dbReference type="eggNOG" id="ENOG5032S4T">
    <property type="taxonomic scope" value="Bacteria"/>
</dbReference>
<dbReference type="AlphaFoldDB" id="D1AW80"/>
<dbReference type="HOGENOM" id="CLU_085989_0_0_0"/>
<organism evidence="1 2">
    <name type="scientific">Streptobacillus moniliformis (strain ATCC 14647 / DSM 12112 / NCTC 10651 / 9901)</name>
    <dbReference type="NCBI Taxonomy" id="519441"/>
    <lineage>
        <taxon>Bacteria</taxon>
        <taxon>Fusobacteriati</taxon>
        <taxon>Fusobacteriota</taxon>
        <taxon>Fusobacteriia</taxon>
        <taxon>Fusobacteriales</taxon>
        <taxon>Leptotrichiaceae</taxon>
        <taxon>Streptobacillus</taxon>
    </lineage>
</organism>
<dbReference type="REBASE" id="22725">
    <property type="entry name" value="SmoLORF60P"/>
</dbReference>
<evidence type="ECO:0000313" key="1">
    <source>
        <dbReference type="EMBL" id="ACZ00556.1"/>
    </source>
</evidence>
<dbReference type="GeneID" id="29673863"/>
<evidence type="ECO:0000313" key="2">
    <source>
        <dbReference type="Proteomes" id="UP000002072"/>
    </source>
</evidence>
<gene>
    <name evidence="1" type="ordered locus">Smon_0059</name>
</gene>
<keyword evidence="2" id="KW-1185">Reference proteome</keyword>
<dbReference type="RefSeq" id="WP_012858114.1">
    <property type="nucleotide sequence ID" value="NC_013515.1"/>
</dbReference>
<sequence length="195" mass="22995">MPNAQCGQFVLLPDLKKGVFIYSLKNKTNENEYSRMIVNFMNRNFNEFCNSGTTGLDINMPKSVFYNWIIKYYREKGVEFFITKDMDKFLIVPIDQFSKYFDVKAKYREKKRGSSSLTNSNKYDFENAMNKSGINFNFNELDIMSDKYLDGIKVNGNKYDYLIIQKGNNYKVRKLSNTRNANVIFSIKLMDYDLE</sequence>
<proteinExistence type="predicted"/>
<dbReference type="Proteomes" id="UP000002072">
    <property type="component" value="Chromosome"/>
</dbReference>
<dbReference type="KEGG" id="smf:Smon_0059"/>
<protein>
    <submittedName>
        <fullName evidence="1">Uncharacterized protein</fullName>
    </submittedName>
</protein>